<reference evidence="1 2" key="1">
    <citation type="journal article" date="2023" name="J. Hered.">
        <title>Chromosome-level genome of the wood stork (Mycteria americana) provides insight into avian chromosome evolution.</title>
        <authorList>
            <person name="Flamio R. Jr."/>
            <person name="Ramstad K.M."/>
        </authorList>
    </citation>
    <scope>NUCLEOTIDE SEQUENCE [LARGE SCALE GENOMIC DNA]</scope>
    <source>
        <strain evidence="1">JAX WOST 10</strain>
    </source>
</reference>
<keyword evidence="2" id="KW-1185">Reference proteome</keyword>
<evidence type="ECO:0000313" key="1">
    <source>
        <dbReference type="EMBL" id="KAK4821385.1"/>
    </source>
</evidence>
<name>A0AAN7N8M6_MYCAM</name>
<proteinExistence type="predicted"/>
<sequence>MQLYSAPVTSCQLLQSNYTLSRDLLPTPIGMNLTLVKKLLEHNELCQLLPKRWTQNSDHRSSSYRRDTPCLGKSHEGWRTPLVGSSSCMITDSNGSDNHQQQSEWKHLVMVAASRSTWIRETDNNTIAKGYCAMHPPNYSEEKKICG</sequence>
<feature type="non-terminal residue" evidence="1">
    <location>
        <position position="147"/>
    </location>
</feature>
<dbReference type="Proteomes" id="UP001333110">
    <property type="component" value="Unassembled WGS sequence"/>
</dbReference>
<dbReference type="EMBL" id="JAUNZN010000005">
    <property type="protein sequence ID" value="KAK4821385.1"/>
    <property type="molecule type" value="Genomic_DNA"/>
</dbReference>
<protein>
    <submittedName>
        <fullName evidence="1">Uncharacterized protein</fullName>
    </submittedName>
</protein>
<comment type="caution">
    <text evidence="1">The sequence shown here is derived from an EMBL/GenBank/DDBJ whole genome shotgun (WGS) entry which is preliminary data.</text>
</comment>
<evidence type="ECO:0000313" key="2">
    <source>
        <dbReference type="Proteomes" id="UP001333110"/>
    </source>
</evidence>
<dbReference type="AlphaFoldDB" id="A0AAN7N8M6"/>
<accession>A0AAN7N8M6</accession>
<organism evidence="1 2">
    <name type="scientific">Mycteria americana</name>
    <name type="common">Wood stork</name>
    <dbReference type="NCBI Taxonomy" id="33587"/>
    <lineage>
        <taxon>Eukaryota</taxon>
        <taxon>Metazoa</taxon>
        <taxon>Chordata</taxon>
        <taxon>Craniata</taxon>
        <taxon>Vertebrata</taxon>
        <taxon>Euteleostomi</taxon>
        <taxon>Archelosauria</taxon>
        <taxon>Archosauria</taxon>
        <taxon>Dinosauria</taxon>
        <taxon>Saurischia</taxon>
        <taxon>Theropoda</taxon>
        <taxon>Coelurosauria</taxon>
        <taxon>Aves</taxon>
        <taxon>Neognathae</taxon>
        <taxon>Neoaves</taxon>
        <taxon>Aequornithes</taxon>
        <taxon>Ciconiiformes</taxon>
        <taxon>Ciconiidae</taxon>
        <taxon>Mycteria</taxon>
    </lineage>
</organism>
<gene>
    <name evidence="1" type="ORF">QYF61_018923</name>
</gene>